<dbReference type="EC" id="1.1.1.205" evidence="4"/>
<reference evidence="4 5" key="1">
    <citation type="submission" date="2019-02" db="EMBL/GenBank/DDBJ databases">
        <title>Deep-cultivation of Planctomycetes and their phenomic and genomic characterization uncovers novel biology.</title>
        <authorList>
            <person name="Wiegand S."/>
            <person name="Jogler M."/>
            <person name="Boedeker C."/>
            <person name="Pinto D."/>
            <person name="Vollmers J."/>
            <person name="Rivas-Marin E."/>
            <person name="Kohn T."/>
            <person name="Peeters S.H."/>
            <person name="Heuer A."/>
            <person name="Rast P."/>
            <person name="Oberbeckmann S."/>
            <person name="Bunk B."/>
            <person name="Jeske O."/>
            <person name="Meyerdierks A."/>
            <person name="Storesund J.E."/>
            <person name="Kallscheuer N."/>
            <person name="Luecker S."/>
            <person name="Lage O.M."/>
            <person name="Pohl T."/>
            <person name="Merkel B.J."/>
            <person name="Hornburger P."/>
            <person name="Mueller R.-W."/>
            <person name="Bruemmer F."/>
            <person name="Labrenz M."/>
            <person name="Spormann A.M."/>
            <person name="Op den Camp H."/>
            <person name="Overmann J."/>
            <person name="Amann R."/>
            <person name="Jetten M.S.M."/>
            <person name="Mascher T."/>
            <person name="Medema M.H."/>
            <person name="Devos D.P."/>
            <person name="Kaster A.-K."/>
            <person name="Ovreas L."/>
            <person name="Rohde M."/>
            <person name="Galperin M.Y."/>
            <person name="Jogler C."/>
        </authorList>
    </citation>
    <scope>NUCLEOTIDE SEQUENCE [LARGE SCALE GENOMIC DNA]</scope>
    <source>
        <strain evidence="4 5">Pan153</strain>
    </source>
</reference>
<keyword evidence="4" id="KW-0560">Oxidoreductase</keyword>
<evidence type="ECO:0000313" key="5">
    <source>
        <dbReference type="Proteomes" id="UP000320839"/>
    </source>
</evidence>
<evidence type="ECO:0000313" key="4">
    <source>
        <dbReference type="EMBL" id="QDV20500.1"/>
    </source>
</evidence>
<dbReference type="EMBL" id="CP036317">
    <property type="protein sequence ID" value="QDV20500.1"/>
    <property type="molecule type" value="Genomic_DNA"/>
</dbReference>
<feature type="domain" description="CBS" evidence="3">
    <location>
        <begin position="69"/>
        <end position="124"/>
    </location>
</feature>
<sequence>MNVTIEELMVHQVMTATPHQTSEHVRSVLSEHSGSCIPIVDTDGEPVGIVSATDFLDDHPAGTPVSQFMTQKVYTVPQYADPSLAARIMRKHKIHHVVVTHEKKVVGIISSFDLLKLVEEHRFVMKNAPDTPKSRNK</sequence>
<dbReference type="Gene3D" id="3.10.580.10">
    <property type="entry name" value="CBS-domain"/>
    <property type="match status" value="2"/>
</dbReference>
<protein>
    <submittedName>
        <fullName evidence="4">Inosine-5'-monophosphate dehydrogenase</fullName>
        <ecNumber evidence="4">1.1.1.205</ecNumber>
    </submittedName>
</protein>
<dbReference type="InterPro" id="IPR051257">
    <property type="entry name" value="Diverse_CBS-Domain"/>
</dbReference>
<dbReference type="SMART" id="SM00116">
    <property type="entry name" value="CBS"/>
    <property type="match status" value="2"/>
</dbReference>
<dbReference type="PANTHER" id="PTHR43080">
    <property type="entry name" value="CBS DOMAIN-CONTAINING PROTEIN CBSX3, MITOCHONDRIAL"/>
    <property type="match status" value="1"/>
</dbReference>
<proteinExistence type="predicted"/>
<dbReference type="AlphaFoldDB" id="A0A518FW28"/>
<gene>
    <name evidence="4" type="primary">guaB_1</name>
    <name evidence="4" type="ORF">Pan153_51750</name>
</gene>
<dbReference type="OrthoDB" id="278773at2"/>
<dbReference type="Pfam" id="PF00571">
    <property type="entry name" value="CBS"/>
    <property type="match status" value="2"/>
</dbReference>
<dbReference type="PANTHER" id="PTHR43080:SF29">
    <property type="entry name" value="OS02G0818000 PROTEIN"/>
    <property type="match status" value="1"/>
</dbReference>
<dbReference type="SUPFAM" id="SSF54631">
    <property type="entry name" value="CBS-domain pair"/>
    <property type="match status" value="1"/>
</dbReference>
<dbReference type="PROSITE" id="PS51371">
    <property type="entry name" value="CBS"/>
    <property type="match status" value="2"/>
</dbReference>
<evidence type="ECO:0000256" key="1">
    <source>
        <dbReference type="ARBA" id="ARBA00023122"/>
    </source>
</evidence>
<dbReference type="InterPro" id="IPR000644">
    <property type="entry name" value="CBS_dom"/>
</dbReference>
<keyword evidence="1 2" id="KW-0129">CBS domain</keyword>
<dbReference type="InterPro" id="IPR046342">
    <property type="entry name" value="CBS_dom_sf"/>
</dbReference>
<organism evidence="4 5">
    <name type="scientific">Gimesia panareensis</name>
    <dbReference type="NCBI Taxonomy" id="2527978"/>
    <lineage>
        <taxon>Bacteria</taxon>
        <taxon>Pseudomonadati</taxon>
        <taxon>Planctomycetota</taxon>
        <taxon>Planctomycetia</taxon>
        <taxon>Planctomycetales</taxon>
        <taxon>Planctomycetaceae</taxon>
        <taxon>Gimesia</taxon>
    </lineage>
</organism>
<dbReference type="GO" id="GO:0003938">
    <property type="term" value="F:IMP dehydrogenase activity"/>
    <property type="evidence" value="ECO:0007669"/>
    <property type="project" value="UniProtKB-EC"/>
</dbReference>
<name>A0A518FW28_9PLAN</name>
<feature type="domain" description="CBS" evidence="3">
    <location>
        <begin position="9"/>
        <end position="65"/>
    </location>
</feature>
<dbReference type="Proteomes" id="UP000320839">
    <property type="component" value="Chromosome"/>
</dbReference>
<dbReference type="RefSeq" id="WP_145458723.1">
    <property type="nucleotide sequence ID" value="NZ_CP036317.1"/>
</dbReference>
<accession>A0A518FW28</accession>
<evidence type="ECO:0000259" key="3">
    <source>
        <dbReference type="PROSITE" id="PS51371"/>
    </source>
</evidence>
<evidence type="ECO:0000256" key="2">
    <source>
        <dbReference type="PROSITE-ProRule" id="PRU00703"/>
    </source>
</evidence>